<evidence type="ECO:0000313" key="7">
    <source>
        <dbReference type="EMBL" id="SPJ75310.1"/>
    </source>
</evidence>
<evidence type="ECO:0000256" key="1">
    <source>
        <dbReference type="ARBA" id="ARBA00022741"/>
    </source>
</evidence>
<keyword evidence="3" id="KW-0347">Helicase</keyword>
<feature type="compositionally biased region" description="Basic and acidic residues" evidence="5">
    <location>
        <begin position="54"/>
        <end position="64"/>
    </location>
</feature>
<dbReference type="InterPro" id="IPR047187">
    <property type="entry name" value="SF1_C_Upf1"/>
</dbReference>
<evidence type="ECO:0000259" key="6">
    <source>
        <dbReference type="Pfam" id="PF13087"/>
    </source>
</evidence>
<dbReference type="GO" id="GO:0005524">
    <property type="term" value="F:ATP binding"/>
    <property type="evidence" value="ECO:0007669"/>
    <property type="project" value="UniProtKB-KW"/>
</dbReference>
<organism evidence="7 8">
    <name type="scientific">Fusarium torulosum</name>
    <dbReference type="NCBI Taxonomy" id="33205"/>
    <lineage>
        <taxon>Eukaryota</taxon>
        <taxon>Fungi</taxon>
        <taxon>Dikarya</taxon>
        <taxon>Ascomycota</taxon>
        <taxon>Pezizomycotina</taxon>
        <taxon>Sordariomycetes</taxon>
        <taxon>Hypocreomycetidae</taxon>
        <taxon>Hypocreales</taxon>
        <taxon>Nectriaceae</taxon>
        <taxon>Fusarium</taxon>
    </lineage>
</organism>
<dbReference type="AlphaFoldDB" id="A0AAE8M6Y2"/>
<dbReference type="InterPro" id="IPR050534">
    <property type="entry name" value="Coronavir_polyprotein_1ab"/>
</dbReference>
<dbReference type="PANTHER" id="PTHR43788">
    <property type="entry name" value="DNA2/NAM7 HELICASE FAMILY MEMBER"/>
    <property type="match status" value="1"/>
</dbReference>
<sequence>MSQQPAKKGEPSGNATGNTKPGNAKPGNAKPGNAKPGKGKGSKPGAKPVPQAKNVEEKKKEDKHQKSIAKACALLFGDAGPVVASGPTYGLGSKITSRIINATVAGTDPYFGVQLTFPRDQAQSASEDKGLGVCHAYAQQTTASLPADHVITIRFPRGKISCSYDTVPLSVKTKFPQIENWDSFTYLTVRLNGGARSTIDGYGKHFSNPLDTELEGWVNDYKPIVQDVTLLDVLRQREFFLVVSWASGPASKSLGDQHLPPPFTYGYPEHQPLTKDEMAAFVDSNPGGEFQPSYGFDSDMAHLTAINQGNIQDLLWVEREAELIAAEIMPAYFATPETGSPGEAKTLNLVVPLTKEWRDLHDAAWRRLTKNDLFKVTVYEVITPKDEEEKPAVWPCHIIEHPEGVGALNGHPVEEHELVLRVLCLSDPEVVICHFGDRPAANAALKQDKQNNPLVWGLPLDKEGAVIHPDKMDTAQRLNFDHVVFRMELHRALLRGTGYYDVVVPEPKEEDRLIPVDLQVQSLRLEDDVADLPWTNFLDIKDEALVESIVEEALPADRNRFRAYLSHRPLGLGLIASPAGFGKTTAGAAATIAMGASLGPILCSAPTHVAVDNFASRLHARIQAISERYNTGKATDDPSRLRHSFVLRVFTPDNEVDAVRTILEHPDSVGEPKDKGKFSSPSRWKLPLSLAYWFLVLLRSPAVEPLHPDASPALCKLQELYDADMSLSVLRDLATGKITWAQYKTGQPIEVSKIKNMMSTLMSKADFLCTTPANAERKPVFFWKTKRARGLAVDEAGNMNRADLYGLWGNTLLPCFLFGDARQLSPTVMTSSEKDHLGNFVNRFHEECGVSPLAFFIGTGVPVYRLKTQLRMADGMFDMVAEVIYPDVPFEYGPGSLITLPAHKSGLDIEDFFRAKFPDALAPAPKGKLYPIFVHCQGSRVFVDQQTLSKRCPDQVKIALDLLAEAVKTKKIDPARAVCLAPYKANVMLIESMRKRREYEHLQSMPVASTVDSFQGQENDVAVVVMGTAHPRPGPGFTSNAQRFNVMLSRQKSALIIVGDINVAQGSARYQVVDESTGDRQWVVGRALNAVYGHMKRAKRVVTVTVPGIRKVEDDGEVKDKDKGKGKAL</sequence>
<proteinExistence type="predicted"/>
<evidence type="ECO:0000313" key="8">
    <source>
        <dbReference type="Proteomes" id="UP001187734"/>
    </source>
</evidence>
<dbReference type="InterPro" id="IPR041679">
    <property type="entry name" value="DNA2/NAM7-like_C"/>
</dbReference>
<evidence type="ECO:0000256" key="4">
    <source>
        <dbReference type="ARBA" id="ARBA00022840"/>
    </source>
</evidence>
<dbReference type="PANTHER" id="PTHR43788:SF8">
    <property type="entry name" value="DNA-BINDING PROTEIN SMUBP-2"/>
    <property type="match status" value="1"/>
</dbReference>
<keyword evidence="1" id="KW-0547">Nucleotide-binding</keyword>
<dbReference type="GO" id="GO:0043139">
    <property type="term" value="F:5'-3' DNA helicase activity"/>
    <property type="evidence" value="ECO:0007669"/>
    <property type="project" value="TreeGrafter"/>
</dbReference>
<dbReference type="GO" id="GO:0016787">
    <property type="term" value="F:hydrolase activity"/>
    <property type="evidence" value="ECO:0007669"/>
    <property type="project" value="UniProtKB-KW"/>
</dbReference>
<dbReference type="SUPFAM" id="SSF52540">
    <property type="entry name" value="P-loop containing nucleoside triphosphate hydrolases"/>
    <property type="match status" value="1"/>
</dbReference>
<dbReference type="Gene3D" id="3.40.50.300">
    <property type="entry name" value="P-loop containing nucleotide triphosphate hydrolases"/>
    <property type="match status" value="2"/>
</dbReference>
<protein>
    <recommendedName>
        <fullName evidence="6">DNA2/NAM7 helicase-like C-terminal domain-containing protein</fullName>
    </recommendedName>
</protein>
<dbReference type="InterPro" id="IPR027417">
    <property type="entry name" value="P-loop_NTPase"/>
</dbReference>
<feature type="domain" description="DNA2/NAM7 helicase-like C-terminal" evidence="6">
    <location>
        <begin position="862"/>
        <end position="1061"/>
    </location>
</feature>
<dbReference type="Proteomes" id="UP001187734">
    <property type="component" value="Unassembled WGS sequence"/>
</dbReference>
<dbReference type="CDD" id="cd18808">
    <property type="entry name" value="SF1_C_Upf1"/>
    <property type="match status" value="1"/>
</dbReference>
<gene>
    <name evidence="7" type="ORF">FTOL_05041</name>
</gene>
<evidence type="ECO:0000256" key="3">
    <source>
        <dbReference type="ARBA" id="ARBA00022806"/>
    </source>
</evidence>
<evidence type="ECO:0000256" key="5">
    <source>
        <dbReference type="SAM" id="MobiDB-lite"/>
    </source>
</evidence>
<feature type="region of interest" description="Disordered" evidence="5">
    <location>
        <begin position="1"/>
        <end position="64"/>
    </location>
</feature>
<feature type="compositionally biased region" description="Low complexity" evidence="5">
    <location>
        <begin position="20"/>
        <end position="36"/>
    </location>
</feature>
<name>A0AAE8M6Y2_9HYPO</name>
<evidence type="ECO:0000256" key="2">
    <source>
        <dbReference type="ARBA" id="ARBA00022801"/>
    </source>
</evidence>
<comment type="caution">
    <text evidence="7">The sequence shown here is derived from an EMBL/GenBank/DDBJ whole genome shotgun (WGS) entry which is preliminary data.</text>
</comment>
<keyword evidence="2" id="KW-0378">Hydrolase</keyword>
<reference evidence="7" key="1">
    <citation type="submission" date="2018-03" db="EMBL/GenBank/DDBJ databases">
        <authorList>
            <person name="Guldener U."/>
        </authorList>
    </citation>
    <scope>NUCLEOTIDE SEQUENCE</scope>
</reference>
<keyword evidence="8" id="KW-1185">Reference proteome</keyword>
<accession>A0AAE8M6Y2</accession>
<dbReference type="EMBL" id="ONZP01000154">
    <property type="protein sequence ID" value="SPJ75310.1"/>
    <property type="molecule type" value="Genomic_DNA"/>
</dbReference>
<dbReference type="Pfam" id="PF13087">
    <property type="entry name" value="AAA_12"/>
    <property type="match status" value="1"/>
</dbReference>
<keyword evidence="4" id="KW-0067">ATP-binding</keyword>